<protein>
    <submittedName>
        <fullName evidence="1">Uncharacterized protein</fullName>
    </submittedName>
</protein>
<name>A0A5J5A1W0_9ASTE</name>
<evidence type="ECO:0000313" key="1">
    <source>
        <dbReference type="EMBL" id="KAA8524046.1"/>
    </source>
</evidence>
<dbReference type="Proteomes" id="UP000325577">
    <property type="component" value="Linkage Group LG4"/>
</dbReference>
<sequence>MQSSIPNVPLRQNCAQASTVHVVVAARAPSVTVVSLSATDLAPFPLVASDVLAPSPDVAPVVLAPNFCDLAIALPQDVSVAPG</sequence>
<keyword evidence="2" id="KW-1185">Reference proteome</keyword>
<gene>
    <name evidence="1" type="ORF">F0562_010523</name>
</gene>
<reference evidence="1 2" key="1">
    <citation type="submission" date="2019-09" db="EMBL/GenBank/DDBJ databases">
        <title>A chromosome-level genome assembly of the Chinese tupelo Nyssa sinensis.</title>
        <authorList>
            <person name="Yang X."/>
            <person name="Kang M."/>
            <person name="Yang Y."/>
            <person name="Xiong H."/>
            <person name="Wang M."/>
            <person name="Zhang Z."/>
            <person name="Wang Z."/>
            <person name="Wu H."/>
            <person name="Ma T."/>
            <person name="Liu J."/>
            <person name="Xi Z."/>
        </authorList>
    </citation>
    <scope>NUCLEOTIDE SEQUENCE [LARGE SCALE GENOMIC DNA]</scope>
    <source>
        <strain evidence="1">J267</strain>
        <tissue evidence="1">Leaf</tissue>
    </source>
</reference>
<evidence type="ECO:0000313" key="2">
    <source>
        <dbReference type="Proteomes" id="UP000325577"/>
    </source>
</evidence>
<organism evidence="1 2">
    <name type="scientific">Nyssa sinensis</name>
    <dbReference type="NCBI Taxonomy" id="561372"/>
    <lineage>
        <taxon>Eukaryota</taxon>
        <taxon>Viridiplantae</taxon>
        <taxon>Streptophyta</taxon>
        <taxon>Embryophyta</taxon>
        <taxon>Tracheophyta</taxon>
        <taxon>Spermatophyta</taxon>
        <taxon>Magnoliopsida</taxon>
        <taxon>eudicotyledons</taxon>
        <taxon>Gunneridae</taxon>
        <taxon>Pentapetalae</taxon>
        <taxon>asterids</taxon>
        <taxon>Cornales</taxon>
        <taxon>Nyssaceae</taxon>
        <taxon>Nyssa</taxon>
    </lineage>
</organism>
<accession>A0A5J5A1W0</accession>
<proteinExistence type="predicted"/>
<dbReference type="EMBL" id="CM018047">
    <property type="protein sequence ID" value="KAA8524046.1"/>
    <property type="molecule type" value="Genomic_DNA"/>
</dbReference>
<dbReference type="AlphaFoldDB" id="A0A5J5A1W0"/>